<keyword evidence="2" id="KW-1185">Reference proteome</keyword>
<gene>
    <name evidence="1" type="ORF">MQE35_04770</name>
</gene>
<evidence type="ECO:0000313" key="1">
    <source>
        <dbReference type="EMBL" id="UOB18604.1"/>
    </source>
</evidence>
<accession>A0A9E6ZPN6</accession>
<dbReference type="Proteomes" id="UP000831290">
    <property type="component" value="Chromosome"/>
</dbReference>
<reference evidence="1" key="1">
    <citation type="submission" date="2022-03" db="EMBL/GenBank/DDBJ databases">
        <title>Description of Abyssus ytuae gen. nov., sp. nov., a novel member of the family Flavobacteriaceae isolated from the sediment of Mariana Trench.</title>
        <authorList>
            <person name="Zhang J."/>
            <person name="Xu X."/>
        </authorList>
    </citation>
    <scope>NUCLEOTIDE SEQUENCE</scope>
    <source>
        <strain evidence="1">MT3330</strain>
    </source>
</reference>
<sequence>MVYYSGIYIIGTSEEILHAFAKTIGIPGENFSKVHPYCHGKELANYKIPGKSYLELARAFGAIEVTPLQLMAIIQDWLLQQQKDDAIHNFIINNYYEISGTSNSLKSELKTLMKELKIPIINEIDVIDPEIVEFN</sequence>
<organism evidence="1 2">
    <name type="scientific">Abyssalbus ytuae</name>
    <dbReference type="NCBI Taxonomy" id="2926907"/>
    <lineage>
        <taxon>Bacteria</taxon>
        <taxon>Pseudomonadati</taxon>
        <taxon>Bacteroidota</taxon>
        <taxon>Flavobacteriia</taxon>
        <taxon>Flavobacteriales</taxon>
        <taxon>Flavobacteriaceae</taxon>
        <taxon>Abyssalbus</taxon>
    </lineage>
</organism>
<evidence type="ECO:0000313" key="2">
    <source>
        <dbReference type="Proteomes" id="UP000831290"/>
    </source>
</evidence>
<proteinExistence type="predicted"/>
<name>A0A9E6ZPN6_9FLAO</name>
<dbReference type="EMBL" id="CP094358">
    <property type="protein sequence ID" value="UOB18604.1"/>
    <property type="molecule type" value="Genomic_DNA"/>
</dbReference>
<protein>
    <submittedName>
        <fullName evidence="1">Uncharacterized protein</fullName>
    </submittedName>
</protein>
<dbReference type="KEGG" id="fbm:MQE35_04770"/>
<dbReference type="AlphaFoldDB" id="A0A9E6ZPN6"/>
<dbReference type="RefSeq" id="WP_255845175.1">
    <property type="nucleotide sequence ID" value="NZ_CP094358.1"/>
</dbReference>